<dbReference type="Pfam" id="PF02518">
    <property type="entry name" value="HATPase_c"/>
    <property type="match status" value="1"/>
</dbReference>
<dbReference type="InterPro" id="IPR004358">
    <property type="entry name" value="Sig_transdc_His_kin-like_C"/>
</dbReference>
<dbReference type="Pfam" id="PF02743">
    <property type="entry name" value="dCache_1"/>
    <property type="match status" value="1"/>
</dbReference>
<keyword evidence="18" id="KW-1185">Reference proteome</keyword>
<comment type="caution">
    <text evidence="17">The sequence shown here is derived from an EMBL/GenBank/DDBJ whole genome shotgun (WGS) entry which is preliminary data.</text>
</comment>
<keyword evidence="11 14" id="KW-1133">Transmembrane helix</keyword>
<dbReference type="InterPro" id="IPR036890">
    <property type="entry name" value="HATPase_C_sf"/>
</dbReference>
<evidence type="ECO:0000256" key="3">
    <source>
        <dbReference type="ARBA" id="ARBA00012438"/>
    </source>
</evidence>
<feature type="transmembrane region" description="Helical" evidence="14">
    <location>
        <begin position="20"/>
        <end position="42"/>
    </location>
</feature>
<keyword evidence="8" id="KW-0547">Nucleotide-binding</keyword>
<dbReference type="SUPFAM" id="SSF55874">
    <property type="entry name" value="ATPase domain of HSP90 chaperone/DNA topoisomerase II/histidine kinase"/>
    <property type="match status" value="1"/>
</dbReference>
<feature type="transmembrane region" description="Helical" evidence="14">
    <location>
        <begin position="306"/>
        <end position="324"/>
    </location>
</feature>
<keyword evidence="9 17" id="KW-0418">Kinase</keyword>
<keyword evidence="10" id="KW-0067">ATP-binding</keyword>
<dbReference type="Gene3D" id="3.30.450.20">
    <property type="entry name" value="PAS domain"/>
    <property type="match status" value="2"/>
</dbReference>
<evidence type="ECO:0000313" key="18">
    <source>
        <dbReference type="Proteomes" id="UP001519287"/>
    </source>
</evidence>
<gene>
    <name evidence="17" type="ORF">J2Z66_000037</name>
</gene>
<evidence type="ECO:0000259" key="16">
    <source>
        <dbReference type="PROSITE" id="PS50885"/>
    </source>
</evidence>
<evidence type="ECO:0000256" key="11">
    <source>
        <dbReference type="ARBA" id="ARBA00022989"/>
    </source>
</evidence>
<evidence type="ECO:0000256" key="5">
    <source>
        <dbReference type="ARBA" id="ARBA00022553"/>
    </source>
</evidence>
<dbReference type="SMART" id="SM00304">
    <property type="entry name" value="HAMP"/>
    <property type="match status" value="1"/>
</dbReference>
<reference evidence="17 18" key="1">
    <citation type="submission" date="2021-03" db="EMBL/GenBank/DDBJ databases">
        <title>Genomic Encyclopedia of Type Strains, Phase IV (KMG-IV): sequencing the most valuable type-strain genomes for metagenomic binning, comparative biology and taxonomic classification.</title>
        <authorList>
            <person name="Goeker M."/>
        </authorList>
    </citation>
    <scope>NUCLEOTIDE SEQUENCE [LARGE SCALE GENOMIC DNA]</scope>
    <source>
        <strain evidence="17 18">DSM 26048</strain>
    </source>
</reference>
<dbReference type="SUPFAM" id="SSF158472">
    <property type="entry name" value="HAMP domain-like"/>
    <property type="match status" value="1"/>
</dbReference>
<dbReference type="Proteomes" id="UP001519287">
    <property type="component" value="Unassembled WGS sequence"/>
</dbReference>
<dbReference type="PANTHER" id="PTHR42713:SF2">
    <property type="entry name" value="TWO-COMPONENT SENSOR KINASE YESM"/>
    <property type="match status" value="1"/>
</dbReference>
<dbReference type="CDD" id="cd06225">
    <property type="entry name" value="HAMP"/>
    <property type="match status" value="1"/>
</dbReference>
<dbReference type="InterPro" id="IPR005467">
    <property type="entry name" value="His_kinase_dom"/>
</dbReference>
<evidence type="ECO:0000256" key="10">
    <source>
        <dbReference type="ARBA" id="ARBA00022840"/>
    </source>
</evidence>
<dbReference type="PROSITE" id="PS50109">
    <property type="entry name" value="HIS_KIN"/>
    <property type="match status" value="1"/>
</dbReference>
<dbReference type="InterPro" id="IPR003660">
    <property type="entry name" value="HAMP_dom"/>
</dbReference>
<comment type="subcellular location">
    <subcellularLocation>
        <location evidence="2">Cell membrane</location>
        <topology evidence="2">Multi-pass membrane protein</topology>
    </subcellularLocation>
</comment>
<dbReference type="PANTHER" id="PTHR42713">
    <property type="entry name" value="HISTIDINE KINASE-RELATED"/>
    <property type="match status" value="1"/>
</dbReference>
<keyword evidence="5" id="KW-0597">Phosphoprotein</keyword>
<dbReference type="SMART" id="SM00387">
    <property type="entry name" value="HATPase_c"/>
    <property type="match status" value="1"/>
</dbReference>
<evidence type="ECO:0000256" key="2">
    <source>
        <dbReference type="ARBA" id="ARBA00004651"/>
    </source>
</evidence>
<dbReference type="Pfam" id="PF06580">
    <property type="entry name" value="His_kinase"/>
    <property type="match status" value="1"/>
</dbReference>
<evidence type="ECO:0000313" key="17">
    <source>
        <dbReference type="EMBL" id="MBP1988442.1"/>
    </source>
</evidence>
<protein>
    <recommendedName>
        <fullName evidence="3">histidine kinase</fullName>
        <ecNumber evidence="3">2.7.13.3</ecNumber>
    </recommendedName>
</protein>
<dbReference type="InterPro" id="IPR051552">
    <property type="entry name" value="HptR"/>
</dbReference>
<keyword evidence="6 17" id="KW-0808">Transferase</keyword>
<dbReference type="EC" id="2.7.13.3" evidence="3"/>
<name>A0ABS4ILJ8_9BACL</name>
<feature type="domain" description="HAMP" evidence="16">
    <location>
        <begin position="326"/>
        <end position="378"/>
    </location>
</feature>
<evidence type="ECO:0000256" key="14">
    <source>
        <dbReference type="SAM" id="Phobius"/>
    </source>
</evidence>
<dbReference type="Pfam" id="PF00672">
    <property type="entry name" value="HAMP"/>
    <property type="match status" value="1"/>
</dbReference>
<organism evidence="17 18">
    <name type="scientific">Paenibacillus eucommiae</name>
    <dbReference type="NCBI Taxonomy" id="1355755"/>
    <lineage>
        <taxon>Bacteria</taxon>
        <taxon>Bacillati</taxon>
        <taxon>Bacillota</taxon>
        <taxon>Bacilli</taxon>
        <taxon>Bacillales</taxon>
        <taxon>Paenibacillaceae</taxon>
        <taxon>Paenibacillus</taxon>
    </lineage>
</organism>
<evidence type="ECO:0000256" key="1">
    <source>
        <dbReference type="ARBA" id="ARBA00000085"/>
    </source>
</evidence>
<dbReference type="CDD" id="cd18773">
    <property type="entry name" value="PDC1_HK_sensor"/>
    <property type="match status" value="1"/>
</dbReference>
<dbReference type="InterPro" id="IPR003594">
    <property type="entry name" value="HATPase_dom"/>
</dbReference>
<proteinExistence type="predicted"/>
<dbReference type="InterPro" id="IPR010559">
    <property type="entry name" value="Sig_transdc_His_kin_internal"/>
</dbReference>
<evidence type="ECO:0000256" key="13">
    <source>
        <dbReference type="ARBA" id="ARBA00023136"/>
    </source>
</evidence>
<dbReference type="EMBL" id="JAGGLB010000001">
    <property type="protein sequence ID" value="MBP1988442.1"/>
    <property type="molecule type" value="Genomic_DNA"/>
</dbReference>
<keyword evidence="13 14" id="KW-0472">Membrane</keyword>
<dbReference type="PRINTS" id="PR00344">
    <property type="entry name" value="BCTRLSENSOR"/>
</dbReference>
<dbReference type="Gene3D" id="3.30.565.10">
    <property type="entry name" value="Histidine kinase-like ATPase, C-terminal domain"/>
    <property type="match status" value="1"/>
</dbReference>
<evidence type="ECO:0000256" key="6">
    <source>
        <dbReference type="ARBA" id="ARBA00022679"/>
    </source>
</evidence>
<evidence type="ECO:0000256" key="12">
    <source>
        <dbReference type="ARBA" id="ARBA00023012"/>
    </source>
</evidence>
<dbReference type="GO" id="GO:0004673">
    <property type="term" value="F:protein histidine kinase activity"/>
    <property type="evidence" value="ECO:0007669"/>
    <property type="project" value="UniProtKB-EC"/>
</dbReference>
<keyword evidence="7 14" id="KW-0812">Transmembrane</keyword>
<dbReference type="Gene3D" id="6.10.340.10">
    <property type="match status" value="1"/>
</dbReference>
<sequence length="594" mass="67541">MRKREFTLNLFKFKSIQSSIAAAFSCLIIFSIAITSFISYYLSAEAVERNTADNISELMKQVNGNIQSYVTNMENISMLALTNKDVKYYLSDTSFISEADRRPYEKRISDLFQSILISRKDIASIMVFGYNGRFVSDRRVTSLNTNAKLEEQAWYRNAKDKEGQSVLSSSHVQNIIQNEYRWVVSLSRELKSSDGITGEGIFLVDLNLSVINEISSGINLGKRGYVFIVDNEGNLVYHPQQQLIYSGLKKEAIDEVKNTSGGHFFTKEEGSKKMYTVQDTSFGWKIVGVAYPGELVPDKNKIGMSFVLWGIFGLAIALLISIVVSRRLTKPIIELQKHMKQVEKGNFDVRSEITSVNEIGQLSRTFNLMVGQIHELMHRRMQDQEVKRKSELKVLQSQINPHFLYNTLDSIIWMSERKKHEDVVLMTSALAKLFRASITKDDEMVPIRVEIEHITQYLLIQKMRYRDKLDYIIDVDEDVMACKMPKILLQPIVENAIYHGIKYLPEGGMLTIKGGEVDGQIVLTVADNGVGIDADKLKDILRMDAEKTRAKASGVGIVNVHERIQLYFGKDYGLDFYSELEMGTLVTVTIPKID</sequence>
<dbReference type="PROSITE" id="PS50885">
    <property type="entry name" value="HAMP"/>
    <property type="match status" value="1"/>
</dbReference>
<feature type="domain" description="Histidine kinase" evidence="15">
    <location>
        <begin position="489"/>
        <end position="594"/>
    </location>
</feature>
<dbReference type="PROSITE" id="PS51257">
    <property type="entry name" value="PROKAR_LIPOPROTEIN"/>
    <property type="match status" value="1"/>
</dbReference>
<keyword evidence="4" id="KW-1003">Cell membrane</keyword>
<evidence type="ECO:0000256" key="7">
    <source>
        <dbReference type="ARBA" id="ARBA00022692"/>
    </source>
</evidence>
<keyword evidence="12" id="KW-0902">Two-component regulatory system</keyword>
<evidence type="ECO:0000256" key="4">
    <source>
        <dbReference type="ARBA" id="ARBA00022475"/>
    </source>
</evidence>
<dbReference type="CDD" id="cd12912">
    <property type="entry name" value="PDC2_MCP_like"/>
    <property type="match status" value="1"/>
</dbReference>
<dbReference type="RefSeq" id="WP_209968334.1">
    <property type="nucleotide sequence ID" value="NZ_JAGGLB010000001.1"/>
</dbReference>
<accession>A0ABS4ILJ8</accession>
<dbReference type="InterPro" id="IPR033479">
    <property type="entry name" value="dCache_1"/>
</dbReference>
<evidence type="ECO:0000256" key="8">
    <source>
        <dbReference type="ARBA" id="ARBA00022741"/>
    </source>
</evidence>
<evidence type="ECO:0000259" key="15">
    <source>
        <dbReference type="PROSITE" id="PS50109"/>
    </source>
</evidence>
<evidence type="ECO:0000256" key="9">
    <source>
        <dbReference type="ARBA" id="ARBA00022777"/>
    </source>
</evidence>
<comment type="catalytic activity">
    <reaction evidence="1">
        <text>ATP + protein L-histidine = ADP + protein N-phospho-L-histidine.</text>
        <dbReference type="EC" id="2.7.13.3"/>
    </reaction>
</comment>